<dbReference type="PANTHER" id="PTHR30485">
    <property type="entry name" value="NI/FE-HYDROGENASE 1 B-TYPE CYTOCHROME SUBUNIT"/>
    <property type="match status" value="1"/>
</dbReference>
<evidence type="ECO:0000256" key="1">
    <source>
        <dbReference type="ARBA" id="ARBA00004651"/>
    </source>
</evidence>
<evidence type="ECO:0000256" key="4">
    <source>
        <dbReference type="ARBA" id="ARBA00022989"/>
    </source>
</evidence>
<evidence type="ECO:0000256" key="3">
    <source>
        <dbReference type="ARBA" id="ARBA00022692"/>
    </source>
</evidence>
<evidence type="ECO:0000313" key="8">
    <source>
        <dbReference type="EMBL" id="PWV60550.1"/>
    </source>
</evidence>
<dbReference type="Gene3D" id="1.20.950.20">
    <property type="entry name" value="Transmembrane di-heme cytochromes, Chain C"/>
    <property type="match status" value="1"/>
</dbReference>
<protein>
    <submittedName>
        <fullName evidence="8">Cytochrome b</fullName>
    </submittedName>
</protein>
<sequence length="198" mass="21738">MTPSDEIKVWDPLVRVFHWTLVSAFTLAFFTEDELQDIHVLAGYTVFGLLLVRAVWGFIGPRHARFADFAYPPREVLRYTLAVLRGRAERHLGHNPAGGAMIFALLGMLLLTTTLGLSLYGARGEGPLGTLLGDVSTDTADWLRAAHVFCAWSTVVLVGGHLLGVVWESLLHRENLPRSMVTGRKRAPAAEPAPARGE</sequence>
<dbReference type="PANTHER" id="PTHR30485:SF2">
    <property type="entry name" value="BLL0597 PROTEIN"/>
    <property type="match status" value="1"/>
</dbReference>
<dbReference type="GO" id="GO:0009055">
    <property type="term" value="F:electron transfer activity"/>
    <property type="evidence" value="ECO:0007669"/>
    <property type="project" value="InterPro"/>
</dbReference>
<dbReference type="RefSeq" id="WP_110019039.1">
    <property type="nucleotide sequence ID" value="NZ_QGTJ01000007.1"/>
</dbReference>
<dbReference type="InterPro" id="IPR011577">
    <property type="entry name" value="Cyt_b561_bac/Ni-Hgenase"/>
</dbReference>
<dbReference type="GO" id="GO:0005886">
    <property type="term" value="C:plasma membrane"/>
    <property type="evidence" value="ECO:0007669"/>
    <property type="project" value="UniProtKB-SubCell"/>
</dbReference>
<feature type="domain" description="Cytochrome b561 bacterial/Ni-hydrogenase" evidence="7">
    <location>
        <begin position="9"/>
        <end position="183"/>
    </location>
</feature>
<evidence type="ECO:0000256" key="2">
    <source>
        <dbReference type="ARBA" id="ARBA00022475"/>
    </source>
</evidence>
<keyword evidence="9" id="KW-1185">Reference proteome</keyword>
<organism evidence="8 9">
    <name type="scientific">Plasticicumulans acidivorans</name>
    <dbReference type="NCBI Taxonomy" id="886464"/>
    <lineage>
        <taxon>Bacteria</taxon>
        <taxon>Pseudomonadati</taxon>
        <taxon>Pseudomonadota</taxon>
        <taxon>Gammaproteobacteria</taxon>
        <taxon>Candidatus Competibacteraceae</taxon>
        <taxon>Plasticicumulans</taxon>
    </lineage>
</organism>
<dbReference type="SUPFAM" id="SSF81342">
    <property type="entry name" value="Transmembrane di-heme cytochromes"/>
    <property type="match status" value="1"/>
</dbReference>
<dbReference type="OrthoDB" id="196472at2"/>
<dbReference type="InterPro" id="IPR051542">
    <property type="entry name" value="Hydrogenase_cytochrome"/>
</dbReference>
<feature type="transmembrane region" description="Helical" evidence="6">
    <location>
        <begin position="12"/>
        <end position="30"/>
    </location>
</feature>
<accession>A0A317MUP1</accession>
<comment type="caution">
    <text evidence="8">The sequence shown here is derived from an EMBL/GenBank/DDBJ whole genome shotgun (WGS) entry which is preliminary data.</text>
</comment>
<keyword evidence="3 6" id="KW-0812">Transmembrane</keyword>
<dbReference type="Pfam" id="PF01292">
    <property type="entry name" value="Ni_hydr_CYTB"/>
    <property type="match status" value="1"/>
</dbReference>
<dbReference type="Proteomes" id="UP000246569">
    <property type="component" value="Unassembled WGS sequence"/>
</dbReference>
<name>A0A317MUP1_9GAMM</name>
<dbReference type="AlphaFoldDB" id="A0A317MUP1"/>
<evidence type="ECO:0000256" key="6">
    <source>
        <dbReference type="SAM" id="Phobius"/>
    </source>
</evidence>
<reference evidence="8 9" key="1">
    <citation type="submission" date="2018-05" db="EMBL/GenBank/DDBJ databases">
        <title>Genomic Encyclopedia of Type Strains, Phase IV (KMG-IV): sequencing the most valuable type-strain genomes for metagenomic binning, comparative biology and taxonomic classification.</title>
        <authorList>
            <person name="Goeker M."/>
        </authorList>
    </citation>
    <scope>NUCLEOTIDE SEQUENCE [LARGE SCALE GENOMIC DNA]</scope>
    <source>
        <strain evidence="8 9">DSM 23606</strain>
    </source>
</reference>
<proteinExistence type="predicted"/>
<gene>
    <name evidence="8" type="ORF">C7443_107124</name>
</gene>
<comment type="subcellular location">
    <subcellularLocation>
        <location evidence="1">Cell membrane</location>
        <topology evidence="1">Multi-pass membrane protein</topology>
    </subcellularLocation>
</comment>
<keyword evidence="5 6" id="KW-0472">Membrane</keyword>
<dbReference type="EMBL" id="QGTJ01000007">
    <property type="protein sequence ID" value="PWV60550.1"/>
    <property type="molecule type" value="Genomic_DNA"/>
</dbReference>
<feature type="transmembrane region" description="Helical" evidence="6">
    <location>
        <begin position="142"/>
        <end position="167"/>
    </location>
</feature>
<evidence type="ECO:0000259" key="7">
    <source>
        <dbReference type="Pfam" id="PF01292"/>
    </source>
</evidence>
<dbReference type="GO" id="GO:0022904">
    <property type="term" value="P:respiratory electron transport chain"/>
    <property type="evidence" value="ECO:0007669"/>
    <property type="project" value="InterPro"/>
</dbReference>
<evidence type="ECO:0000256" key="5">
    <source>
        <dbReference type="ARBA" id="ARBA00023136"/>
    </source>
</evidence>
<keyword evidence="4 6" id="KW-1133">Transmembrane helix</keyword>
<dbReference type="GO" id="GO:0020037">
    <property type="term" value="F:heme binding"/>
    <property type="evidence" value="ECO:0007669"/>
    <property type="project" value="TreeGrafter"/>
</dbReference>
<keyword evidence="2" id="KW-1003">Cell membrane</keyword>
<evidence type="ECO:0000313" key="9">
    <source>
        <dbReference type="Proteomes" id="UP000246569"/>
    </source>
</evidence>
<dbReference type="InterPro" id="IPR016174">
    <property type="entry name" value="Di-haem_cyt_TM"/>
</dbReference>
<feature type="transmembrane region" description="Helical" evidence="6">
    <location>
        <begin position="100"/>
        <end position="122"/>
    </location>
</feature>
<feature type="transmembrane region" description="Helical" evidence="6">
    <location>
        <begin position="42"/>
        <end position="59"/>
    </location>
</feature>